<dbReference type="NCBIfam" id="TIGR00406">
    <property type="entry name" value="prmA"/>
    <property type="match status" value="1"/>
</dbReference>
<dbReference type="InterPro" id="IPR004498">
    <property type="entry name" value="Ribosomal_PrmA_MeTrfase"/>
</dbReference>
<protein>
    <recommendedName>
        <fullName evidence="6">Ribosomal protein L11 methyltransferase</fullName>
        <shortName evidence="6">L11 Mtase</shortName>
        <ecNumber evidence="6">2.1.1.-</ecNumber>
    </recommendedName>
</protein>
<sequence>MQDSWYELTLEVPAEQVDLVSCLLTEAGAAGVITADRPLDTFVPPDPDQPETGPQTLRAYFPGQALSALQHNLEQTFAQAASWLPMERVHLLGWRTIGAQDWAEGWKQHFQPFTVGPLLIRPTWDPTPPNPEQVLLRIDPGMAFGTGSHATTRLCLEAVVAAATAGGIRSVLDVGTGSGILAIAAALLGAERVVGCDIDPDACRVAVENAELNKVGARMTVVDTPLEQIAGRFDLVLANILAEENIRLANELTGHLADHGSLVLSGILQERIGAVREAFDRRFSRPPEIRLQDEWACLTYRR</sequence>
<keyword evidence="5 6" id="KW-0949">S-adenosyl-L-methionine</keyword>
<dbReference type="GO" id="GO:0005737">
    <property type="term" value="C:cytoplasm"/>
    <property type="evidence" value="ECO:0007669"/>
    <property type="project" value="UniProtKB-SubCell"/>
</dbReference>
<keyword evidence="7" id="KW-0687">Ribonucleoprotein</keyword>
<comment type="catalytic activity">
    <reaction evidence="6">
        <text>L-lysyl-[protein] + 3 S-adenosyl-L-methionine = N(6),N(6),N(6)-trimethyl-L-lysyl-[protein] + 3 S-adenosyl-L-homocysteine + 3 H(+)</text>
        <dbReference type="Rhea" id="RHEA:54192"/>
        <dbReference type="Rhea" id="RHEA-COMP:9752"/>
        <dbReference type="Rhea" id="RHEA-COMP:13826"/>
        <dbReference type="ChEBI" id="CHEBI:15378"/>
        <dbReference type="ChEBI" id="CHEBI:29969"/>
        <dbReference type="ChEBI" id="CHEBI:57856"/>
        <dbReference type="ChEBI" id="CHEBI:59789"/>
        <dbReference type="ChEBI" id="CHEBI:61961"/>
    </reaction>
</comment>
<dbReference type="GO" id="GO:0005840">
    <property type="term" value="C:ribosome"/>
    <property type="evidence" value="ECO:0007669"/>
    <property type="project" value="UniProtKB-KW"/>
</dbReference>
<evidence type="ECO:0000313" key="8">
    <source>
        <dbReference type="Proteomes" id="UP000324159"/>
    </source>
</evidence>
<dbReference type="PANTHER" id="PTHR43648">
    <property type="entry name" value="ELECTRON TRANSFER FLAVOPROTEIN BETA SUBUNIT LYSINE METHYLTRANSFERASE"/>
    <property type="match status" value="1"/>
</dbReference>
<dbReference type="PIRSF" id="PIRSF000401">
    <property type="entry name" value="RPL11_MTase"/>
    <property type="match status" value="1"/>
</dbReference>
<keyword evidence="2 6" id="KW-0963">Cytoplasm</keyword>
<comment type="function">
    <text evidence="6">Methylates ribosomal protein L11.</text>
</comment>
<feature type="binding site" evidence="6">
    <location>
        <position position="239"/>
    </location>
    <ligand>
        <name>S-adenosyl-L-methionine</name>
        <dbReference type="ChEBI" id="CHEBI:59789"/>
    </ligand>
</feature>
<comment type="similarity">
    <text evidence="1 6">Belongs to the methyltransferase superfamily. PrmA family.</text>
</comment>
<evidence type="ECO:0000256" key="6">
    <source>
        <dbReference type="HAMAP-Rule" id="MF_00735"/>
    </source>
</evidence>
<dbReference type="HAMAP" id="MF_00735">
    <property type="entry name" value="Methyltr_PrmA"/>
    <property type="match status" value="1"/>
</dbReference>
<comment type="subcellular location">
    <subcellularLocation>
        <location evidence="6">Cytoplasm</location>
    </subcellularLocation>
</comment>
<keyword evidence="8" id="KW-1185">Reference proteome</keyword>
<gene>
    <name evidence="6" type="primary">prmA</name>
    <name evidence="7" type="ORF">EDC39_10843</name>
</gene>
<dbReference type="AlphaFoldDB" id="A0A5D3WH06"/>
<evidence type="ECO:0000256" key="4">
    <source>
        <dbReference type="ARBA" id="ARBA00022679"/>
    </source>
</evidence>
<dbReference type="RefSeq" id="WP_148896181.1">
    <property type="nucleotide sequence ID" value="NZ_VNIB01000008.1"/>
</dbReference>
<dbReference type="InterPro" id="IPR050078">
    <property type="entry name" value="Ribosomal_L11_MeTrfase_PrmA"/>
</dbReference>
<dbReference type="Pfam" id="PF06325">
    <property type="entry name" value="PrmA"/>
    <property type="match status" value="1"/>
</dbReference>
<dbReference type="EC" id="2.1.1.-" evidence="6"/>
<reference evidence="7 8" key="1">
    <citation type="submission" date="2019-07" db="EMBL/GenBank/DDBJ databases">
        <title>Genomic Encyclopedia of Type Strains, Phase IV (KMG-IV): sequencing the most valuable type-strain genomes for metagenomic binning, comparative biology and taxonomic classification.</title>
        <authorList>
            <person name="Goeker M."/>
        </authorList>
    </citation>
    <scope>NUCLEOTIDE SEQUENCE [LARGE SCALE GENOMIC DNA]</scope>
    <source>
        <strain evidence="7 8">SS015</strain>
    </source>
</reference>
<keyword evidence="4 6" id="KW-0808">Transferase</keyword>
<dbReference type="Gene3D" id="3.40.50.150">
    <property type="entry name" value="Vaccinia Virus protein VP39"/>
    <property type="match status" value="1"/>
</dbReference>
<name>A0A5D3WH06_9BACT</name>
<dbReference type="GO" id="GO:0016279">
    <property type="term" value="F:protein-lysine N-methyltransferase activity"/>
    <property type="evidence" value="ECO:0007669"/>
    <property type="project" value="RHEA"/>
</dbReference>
<feature type="binding site" evidence="6">
    <location>
        <position position="175"/>
    </location>
    <ligand>
        <name>S-adenosyl-L-methionine</name>
        <dbReference type="ChEBI" id="CHEBI:59789"/>
    </ligand>
</feature>
<comment type="caution">
    <text evidence="7">The sequence shown here is derived from an EMBL/GenBank/DDBJ whole genome shotgun (WGS) entry which is preliminary data.</text>
</comment>
<proteinExistence type="inferred from homology"/>
<feature type="binding site" evidence="6">
    <location>
        <position position="152"/>
    </location>
    <ligand>
        <name>S-adenosyl-L-methionine</name>
        <dbReference type="ChEBI" id="CHEBI:59789"/>
    </ligand>
</feature>
<evidence type="ECO:0000313" key="7">
    <source>
        <dbReference type="EMBL" id="TYO98106.1"/>
    </source>
</evidence>
<feature type="binding site" evidence="6">
    <location>
        <position position="197"/>
    </location>
    <ligand>
        <name>S-adenosyl-L-methionine</name>
        <dbReference type="ChEBI" id="CHEBI:59789"/>
    </ligand>
</feature>
<organism evidence="7 8">
    <name type="scientific">Geothermobacter ehrlichii</name>
    <dbReference type="NCBI Taxonomy" id="213224"/>
    <lineage>
        <taxon>Bacteria</taxon>
        <taxon>Pseudomonadati</taxon>
        <taxon>Thermodesulfobacteriota</taxon>
        <taxon>Desulfuromonadia</taxon>
        <taxon>Desulfuromonadales</taxon>
        <taxon>Geothermobacteraceae</taxon>
        <taxon>Geothermobacter</taxon>
    </lineage>
</organism>
<dbReference type="OrthoDB" id="9785995at2"/>
<dbReference type="Proteomes" id="UP000324159">
    <property type="component" value="Unassembled WGS sequence"/>
</dbReference>
<keyword evidence="7" id="KW-0689">Ribosomal protein</keyword>
<evidence type="ECO:0000256" key="1">
    <source>
        <dbReference type="ARBA" id="ARBA00009741"/>
    </source>
</evidence>
<dbReference type="CDD" id="cd02440">
    <property type="entry name" value="AdoMet_MTases"/>
    <property type="match status" value="1"/>
</dbReference>
<dbReference type="InterPro" id="IPR029063">
    <property type="entry name" value="SAM-dependent_MTases_sf"/>
</dbReference>
<accession>A0A5D3WH06</accession>
<evidence type="ECO:0000256" key="5">
    <source>
        <dbReference type="ARBA" id="ARBA00022691"/>
    </source>
</evidence>
<dbReference type="EMBL" id="VNIB01000008">
    <property type="protein sequence ID" value="TYO98106.1"/>
    <property type="molecule type" value="Genomic_DNA"/>
</dbReference>
<dbReference type="SUPFAM" id="SSF53335">
    <property type="entry name" value="S-adenosyl-L-methionine-dependent methyltransferases"/>
    <property type="match status" value="1"/>
</dbReference>
<dbReference type="PANTHER" id="PTHR43648:SF1">
    <property type="entry name" value="ELECTRON TRANSFER FLAVOPROTEIN BETA SUBUNIT LYSINE METHYLTRANSFERASE"/>
    <property type="match status" value="1"/>
</dbReference>
<evidence type="ECO:0000256" key="2">
    <source>
        <dbReference type="ARBA" id="ARBA00022490"/>
    </source>
</evidence>
<evidence type="ECO:0000256" key="3">
    <source>
        <dbReference type="ARBA" id="ARBA00022603"/>
    </source>
</evidence>
<keyword evidence="3 6" id="KW-0489">Methyltransferase</keyword>
<dbReference type="GO" id="GO:0032259">
    <property type="term" value="P:methylation"/>
    <property type="evidence" value="ECO:0007669"/>
    <property type="project" value="UniProtKB-KW"/>
</dbReference>